<gene>
    <name evidence="1" type="ORF">FPZ44_08880</name>
</gene>
<comment type="caution">
    <text evidence="1">The sequence shown here is derived from an EMBL/GenBank/DDBJ whole genome shotgun (WGS) entry which is preliminary data.</text>
</comment>
<proteinExistence type="predicted"/>
<dbReference type="RefSeq" id="WP_144989376.1">
    <property type="nucleotide sequence ID" value="NZ_VNJK01000001.1"/>
</dbReference>
<evidence type="ECO:0000313" key="2">
    <source>
        <dbReference type="Proteomes" id="UP000318102"/>
    </source>
</evidence>
<dbReference type="OrthoDB" id="2666389at2"/>
<dbReference type="InterPro" id="IPR027632">
    <property type="entry name" value="Lant_2_A2"/>
</dbReference>
<dbReference type="EMBL" id="VNJK01000001">
    <property type="protein sequence ID" value="TVX93163.1"/>
    <property type="molecule type" value="Genomic_DNA"/>
</dbReference>
<dbReference type="Pfam" id="PF16934">
    <property type="entry name" value="Mersacidin"/>
    <property type="match status" value="1"/>
</dbReference>
<accession>A0A559IZX6</accession>
<name>A0A559IZX6_9BACL</name>
<organism evidence="1 2">
    <name type="scientific">Paenibacillus agilis</name>
    <dbReference type="NCBI Taxonomy" id="3020863"/>
    <lineage>
        <taxon>Bacteria</taxon>
        <taxon>Bacillati</taxon>
        <taxon>Bacillota</taxon>
        <taxon>Bacilli</taxon>
        <taxon>Bacillales</taxon>
        <taxon>Paenibacillaceae</taxon>
        <taxon>Paenibacillus</taxon>
    </lineage>
</organism>
<dbReference type="Proteomes" id="UP000318102">
    <property type="component" value="Unassembled WGS sequence"/>
</dbReference>
<dbReference type="AlphaFoldDB" id="A0A559IZX6"/>
<dbReference type="GO" id="GO:0050830">
    <property type="term" value="P:defense response to Gram-positive bacterium"/>
    <property type="evidence" value="ECO:0007669"/>
    <property type="project" value="InterPro"/>
</dbReference>
<reference evidence="1 2" key="1">
    <citation type="submission" date="2019-07" db="EMBL/GenBank/DDBJ databases">
        <authorList>
            <person name="Kim J."/>
        </authorList>
    </citation>
    <scope>NUCLEOTIDE SEQUENCE [LARGE SCALE GENOMIC DNA]</scope>
    <source>
        <strain evidence="1 2">N4</strain>
    </source>
</reference>
<protein>
    <submittedName>
        <fullName evidence="1">Type 2 lantibiotic</fullName>
    </submittedName>
</protein>
<keyword evidence="2" id="KW-1185">Reference proteome</keyword>
<sequence>MSRNQILASLHENDPAGSKLIELSKDELERVYGGADMNIMSTPICTTIIIVTITIAE</sequence>
<evidence type="ECO:0000313" key="1">
    <source>
        <dbReference type="EMBL" id="TVX93163.1"/>
    </source>
</evidence>